<proteinExistence type="predicted"/>
<dbReference type="Proteomes" id="UP000190951">
    <property type="component" value="Chromosome"/>
</dbReference>
<dbReference type="EMBL" id="CP096983">
    <property type="protein sequence ID" value="URZ11820.1"/>
    <property type="molecule type" value="Genomic_DNA"/>
</dbReference>
<reference evidence="1 2" key="1">
    <citation type="submission" date="2022-04" db="EMBL/GenBank/DDBJ databases">
        <title>Genome sequence of C. roseum typestrain.</title>
        <authorList>
            <person name="Poehlein A."/>
            <person name="Schoch T."/>
            <person name="Duerre P."/>
            <person name="Daniel R."/>
        </authorList>
    </citation>
    <scope>NUCLEOTIDE SEQUENCE [LARGE SCALE GENOMIC DNA]</scope>
    <source>
        <strain evidence="1 2">DSM 7320</strain>
    </source>
</reference>
<protein>
    <submittedName>
        <fullName evidence="1">Uncharacterized protein</fullName>
    </submittedName>
</protein>
<sequence>MFDILKKIFKKNKKKEFNYKFGIIRDEEDNRDYRWKNREDYK</sequence>
<dbReference type="RefSeq" id="WP_265853870.1">
    <property type="nucleotide sequence ID" value="NZ_CP096983.1"/>
</dbReference>
<organism evidence="1 2">
    <name type="scientific">Clostridium felsineum</name>
    <dbReference type="NCBI Taxonomy" id="36839"/>
    <lineage>
        <taxon>Bacteria</taxon>
        <taxon>Bacillati</taxon>
        <taxon>Bacillota</taxon>
        <taxon>Clostridia</taxon>
        <taxon>Eubacteriales</taxon>
        <taxon>Clostridiaceae</taxon>
        <taxon>Clostridium</taxon>
    </lineage>
</organism>
<accession>A0A1S8L4K1</accession>
<evidence type="ECO:0000313" key="2">
    <source>
        <dbReference type="Proteomes" id="UP000190951"/>
    </source>
</evidence>
<keyword evidence="2" id="KW-1185">Reference proteome</keyword>
<gene>
    <name evidence="1" type="ORF">CROST_025370</name>
</gene>
<dbReference type="STRING" id="84029.CROST_24480"/>
<dbReference type="KEGG" id="crw:CROST_025370"/>
<evidence type="ECO:0000313" key="1">
    <source>
        <dbReference type="EMBL" id="URZ11820.1"/>
    </source>
</evidence>
<name>A0A1S8L4K1_9CLOT</name>
<dbReference type="AlphaFoldDB" id="A0A1S8L4K1"/>